<keyword evidence="2" id="KW-1133">Transmembrane helix</keyword>
<feature type="domain" description="DUF6534" evidence="3">
    <location>
        <begin position="185"/>
        <end position="269"/>
    </location>
</feature>
<dbReference type="EMBL" id="ML122307">
    <property type="protein sequence ID" value="RPD54354.1"/>
    <property type="molecule type" value="Genomic_DNA"/>
</dbReference>
<keyword evidence="2" id="KW-0472">Membrane</keyword>
<feature type="transmembrane region" description="Helical" evidence="2">
    <location>
        <begin position="218"/>
        <end position="239"/>
    </location>
</feature>
<evidence type="ECO:0000313" key="5">
    <source>
        <dbReference type="Proteomes" id="UP000313359"/>
    </source>
</evidence>
<name>A0A5C2RSQ7_9APHY</name>
<gene>
    <name evidence="4" type="ORF">L227DRAFT_604146</name>
</gene>
<evidence type="ECO:0000259" key="3">
    <source>
        <dbReference type="Pfam" id="PF20152"/>
    </source>
</evidence>
<dbReference type="OrthoDB" id="2755390at2759"/>
<dbReference type="STRING" id="1328759.A0A5C2RSQ7"/>
<dbReference type="Proteomes" id="UP000313359">
    <property type="component" value="Unassembled WGS sequence"/>
</dbReference>
<feature type="transmembrane region" description="Helical" evidence="2">
    <location>
        <begin position="137"/>
        <end position="161"/>
    </location>
</feature>
<keyword evidence="2" id="KW-0812">Transmembrane</keyword>
<feature type="region of interest" description="Disordered" evidence="1">
    <location>
        <begin position="321"/>
        <end position="353"/>
    </location>
</feature>
<dbReference type="InterPro" id="IPR045339">
    <property type="entry name" value="DUF6534"/>
</dbReference>
<feature type="transmembrane region" description="Helical" evidence="2">
    <location>
        <begin position="26"/>
        <end position="44"/>
    </location>
</feature>
<evidence type="ECO:0000256" key="2">
    <source>
        <dbReference type="SAM" id="Phobius"/>
    </source>
</evidence>
<feature type="transmembrane region" description="Helical" evidence="2">
    <location>
        <begin position="173"/>
        <end position="198"/>
    </location>
</feature>
<evidence type="ECO:0000313" key="4">
    <source>
        <dbReference type="EMBL" id="RPD54354.1"/>
    </source>
</evidence>
<feature type="transmembrane region" description="Helical" evidence="2">
    <location>
        <begin position="101"/>
        <end position="125"/>
    </location>
</feature>
<dbReference type="AlphaFoldDB" id="A0A5C2RSQ7"/>
<protein>
    <recommendedName>
        <fullName evidence="3">DUF6534 domain-containing protein</fullName>
    </recommendedName>
</protein>
<organism evidence="4 5">
    <name type="scientific">Lentinus tigrinus ALCF2SS1-6</name>
    <dbReference type="NCBI Taxonomy" id="1328759"/>
    <lineage>
        <taxon>Eukaryota</taxon>
        <taxon>Fungi</taxon>
        <taxon>Dikarya</taxon>
        <taxon>Basidiomycota</taxon>
        <taxon>Agaricomycotina</taxon>
        <taxon>Agaricomycetes</taxon>
        <taxon>Polyporales</taxon>
        <taxon>Polyporaceae</taxon>
        <taxon>Lentinus</taxon>
    </lineage>
</organism>
<accession>A0A5C2RSQ7</accession>
<feature type="transmembrane region" description="Helical" evidence="2">
    <location>
        <begin position="65"/>
        <end position="89"/>
    </location>
</feature>
<feature type="transmembrane region" description="Helical" evidence="2">
    <location>
        <begin position="245"/>
        <end position="266"/>
    </location>
</feature>
<dbReference type="Pfam" id="PF20152">
    <property type="entry name" value="DUF6534"/>
    <property type="match status" value="1"/>
</dbReference>
<sequence length="353" mass="38335">MSSLLANATGHEVPLSFLLLPSLTNTYGALLISTFLALALYGLTVNQTYRYYRLFGNSDITFHRLLVPAILVTDTFHSATIIHTCYHYLVENYFNPSALLVASWSIQFMPLSTGLVVLLCQSFYTRRIFLIDRRFRWIVAIIVVMMLAELGIFIGTTVSAFKVTTFEEFALAYMWLNSACFGAATIIDLVLMIVFLVVLRSSKTAFRSTKKGLDSLAVYAVIATLMITALTLPAMISTIVSKGTFVYLALAIPTTKIYTNGVLAFLNVRPDLAENSVPLRTMTSGVSTIKRTFGGSDGTGTSRSGEVSSAPVVDFRMLSASRDDSASGTDDGMGPDGPSAKTPAGVMGQHMVV</sequence>
<proteinExistence type="predicted"/>
<dbReference type="PANTHER" id="PTHR40465:SF1">
    <property type="entry name" value="DUF6534 DOMAIN-CONTAINING PROTEIN"/>
    <property type="match status" value="1"/>
</dbReference>
<reference evidence="4" key="1">
    <citation type="journal article" date="2018" name="Genome Biol. Evol.">
        <title>Genomics and development of Lentinus tigrinus, a white-rot wood-decaying mushroom with dimorphic fruiting bodies.</title>
        <authorList>
            <person name="Wu B."/>
            <person name="Xu Z."/>
            <person name="Knudson A."/>
            <person name="Carlson A."/>
            <person name="Chen N."/>
            <person name="Kovaka S."/>
            <person name="LaButti K."/>
            <person name="Lipzen A."/>
            <person name="Pennachio C."/>
            <person name="Riley R."/>
            <person name="Schakwitz W."/>
            <person name="Umezawa K."/>
            <person name="Ohm R.A."/>
            <person name="Grigoriev I.V."/>
            <person name="Nagy L.G."/>
            <person name="Gibbons J."/>
            <person name="Hibbett D."/>
        </authorList>
    </citation>
    <scope>NUCLEOTIDE SEQUENCE [LARGE SCALE GENOMIC DNA]</scope>
    <source>
        <strain evidence="4">ALCF2SS1-6</strain>
    </source>
</reference>
<keyword evidence="5" id="KW-1185">Reference proteome</keyword>
<dbReference type="PANTHER" id="PTHR40465">
    <property type="entry name" value="CHROMOSOME 1, WHOLE GENOME SHOTGUN SEQUENCE"/>
    <property type="match status" value="1"/>
</dbReference>
<evidence type="ECO:0000256" key="1">
    <source>
        <dbReference type="SAM" id="MobiDB-lite"/>
    </source>
</evidence>